<comment type="caution">
    <text evidence="4">The sequence shown here is derived from an EMBL/GenBank/DDBJ whole genome shotgun (WGS) entry which is preliminary data.</text>
</comment>
<gene>
    <name evidence="4" type="ORF">AMQ84_29985</name>
</gene>
<dbReference type="InterPro" id="IPR000182">
    <property type="entry name" value="GNAT_dom"/>
</dbReference>
<dbReference type="Pfam" id="PF13508">
    <property type="entry name" value="Acetyltransf_7"/>
    <property type="match status" value="1"/>
</dbReference>
<evidence type="ECO:0000313" key="4">
    <source>
        <dbReference type="EMBL" id="KWX70298.1"/>
    </source>
</evidence>
<sequence>MSNSKEILIRNAVDSDRDAIAKVLLEAYGQYAAELPEPFWAEYRRSILDSVHGTAPYARIVAEIDNRIVGSVLLFLSSEEAYGRPELGIRSPIIRLLAVSPSVRGRGIAVLLIREAARRSIGLGAATLNLHTSDMMASAIKLYERLGFQRAYETDIMNGDTLVKGYCLDLGASSLPQSKQTSTL</sequence>
<dbReference type="CDD" id="cd04301">
    <property type="entry name" value="NAT_SF"/>
    <property type="match status" value="1"/>
</dbReference>
<reference evidence="4 5" key="1">
    <citation type="submission" date="2015-08" db="EMBL/GenBank/DDBJ databases">
        <title>Genomes of Paenibacillus riograndensis.</title>
        <authorList>
            <person name="Sant'Anna F.H."/>
            <person name="Souza R."/>
            <person name="Ambrosini A."/>
            <person name="Bach E."/>
            <person name="Fernandes G."/>
            <person name="Balsanelli E."/>
            <person name="Baura V.A."/>
            <person name="Pedrosa F.O."/>
            <person name="Souza E.M."/>
            <person name="Passaglia L."/>
        </authorList>
    </citation>
    <scope>NUCLEOTIDE SEQUENCE [LARGE SCALE GENOMIC DNA]</scope>
    <source>
        <strain evidence="4 5">CAS34</strain>
    </source>
</reference>
<protein>
    <submittedName>
        <fullName evidence="4">GCN5 family acetyltransferase</fullName>
    </submittedName>
</protein>
<dbReference type="SUPFAM" id="SSF55729">
    <property type="entry name" value="Acyl-CoA N-acyltransferases (Nat)"/>
    <property type="match status" value="1"/>
</dbReference>
<name>A0A132TG27_9BACL</name>
<dbReference type="Proteomes" id="UP000070475">
    <property type="component" value="Unassembled WGS sequence"/>
</dbReference>
<evidence type="ECO:0000259" key="3">
    <source>
        <dbReference type="PROSITE" id="PS51186"/>
    </source>
</evidence>
<dbReference type="InterPro" id="IPR016181">
    <property type="entry name" value="Acyl_CoA_acyltransferase"/>
</dbReference>
<keyword evidence="1 4" id="KW-0808">Transferase</keyword>
<feature type="domain" description="N-acetyltransferase" evidence="3">
    <location>
        <begin position="7"/>
        <end position="169"/>
    </location>
</feature>
<keyword evidence="5" id="KW-1185">Reference proteome</keyword>
<dbReference type="InterPro" id="IPR050832">
    <property type="entry name" value="Bact_Acetyltransf"/>
</dbReference>
<evidence type="ECO:0000256" key="1">
    <source>
        <dbReference type="ARBA" id="ARBA00022679"/>
    </source>
</evidence>
<keyword evidence="2" id="KW-0012">Acyltransferase</keyword>
<evidence type="ECO:0000313" key="5">
    <source>
        <dbReference type="Proteomes" id="UP000070475"/>
    </source>
</evidence>
<dbReference type="Gene3D" id="3.40.630.30">
    <property type="match status" value="1"/>
</dbReference>
<dbReference type="GO" id="GO:0016747">
    <property type="term" value="F:acyltransferase activity, transferring groups other than amino-acyl groups"/>
    <property type="evidence" value="ECO:0007669"/>
    <property type="project" value="InterPro"/>
</dbReference>
<organism evidence="4 5">
    <name type="scientific">Paenibacillus riograndensis</name>
    <dbReference type="NCBI Taxonomy" id="483937"/>
    <lineage>
        <taxon>Bacteria</taxon>
        <taxon>Bacillati</taxon>
        <taxon>Bacillota</taxon>
        <taxon>Bacilli</taxon>
        <taxon>Bacillales</taxon>
        <taxon>Paenibacillaceae</taxon>
        <taxon>Paenibacillus</taxon>
        <taxon>Paenibacillus sonchi group</taxon>
    </lineage>
</organism>
<dbReference type="AlphaFoldDB" id="A0A132TG27"/>
<proteinExistence type="predicted"/>
<dbReference type="OrthoDB" id="9803233at2"/>
<accession>A0A132TG27</accession>
<dbReference type="PATRIC" id="fig|483937.3.peg.1934"/>
<dbReference type="PANTHER" id="PTHR43877">
    <property type="entry name" value="AMINOALKYLPHOSPHONATE N-ACETYLTRANSFERASE-RELATED-RELATED"/>
    <property type="match status" value="1"/>
</dbReference>
<dbReference type="PROSITE" id="PS51186">
    <property type="entry name" value="GNAT"/>
    <property type="match status" value="1"/>
</dbReference>
<evidence type="ECO:0000256" key="2">
    <source>
        <dbReference type="ARBA" id="ARBA00023315"/>
    </source>
</evidence>
<dbReference type="RefSeq" id="WP_060863398.1">
    <property type="nucleotide sequence ID" value="NZ_LIRB01000148.1"/>
</dbReference>
<dbReference type="EMBL" id="LIRB01000148">
    <property type="protein sequence ID" value="KWX70298.1"/>
    <property type="molecule type" value="Genomic_DNA"/>
</dbReference>